<dbReference type="InterPro" id="IPR011322">
    <property type="entry name" value="N-reg_PII-like_a/b"/>
</dbReference>
<dbReference type="Gene3D" id="3.30.70.120">
    <property type="match status" value="1"/>
</dbReference>
<reference evidence="2 3" key="1">
    <citation type="journal article" date="2010" name="Stand. Genomic Sci.">
        <title>Complete genome sequence of Methanothermus fervidus type strain (V24S).</title>
        <authorList>
            <person name="Anderson I."/>
            <person name="Djao O.D."/>
            <person name="Misra M."/>
            <person name="Chertkov O."/>
            <person name="Nolan M."/>
            <person name="Lucas S."/>
            <person name="Lapidus A."/>
            <person name="Del Rio T.G."/>
            <person name="Tice H."/>
            <person name="Cheng J.F."/>
            <person name="Tapia R."/>
            <person name="Han C."/>
            <person name="Goodwin L."/>
            <person name="Pitluck S."/>
            <person name="Liolios K."/>
            <person name="Ivanova N."/>
            <person name="Mavromatis K."/>
            <person name="Mikhailova N."/>
            <person name="Pati A."/>
            <person name="Brambilla E."/>
            <person name="Chen A."/>
            <person name="Palaniappan K."/>
            <person name="Land M."/>
            <person name="Hauser L."/>
            <person name="Chang Y.J."/>
            <person name="Jeffries C.D."/>
            <person name="Sikorski J."/>
            <person name="Spring S."/>
            <person name="Rohde M."/>
            <person name="Eichinger K."/>
            <person name="Huber H."/>
            <person name="Wirth R."/>
            <person name="Goker M."/>
            <person name="Detter J.C."/>
            <person name="Woyke T."/>
            <person name="Bristow J."/>
            <person name="Eisen J.A."/>
            <person name="Markowitz V."/>
            <person name="Hugenholtz P."/>
            <person name="Klenk H.P."/>
            <person name="Kyrpides N.C."/>
        </authorList>
    </citation>
    <scope>NUCLEOTIDE SEQUENCE [LARGE SCALE GENOMIC DNA]</scope>
    <source>
        <strain evidence="3">ATCC 43054 / DSM 2088 / JCM 10308 / V24 S</strain>
    </source>
</reference>
<dbReference type="KEGG" id="mfv:Mfer_0755"/>
<evidence type="ECO:0000313" key="2">
    <source>
        <dbReference type="EMBL" id="ADP77554.1"/>
    </source>
</evidence>
<dbReference type="OrthoDB" id="8015at2157"/>
<comment type="similarity">
    <text evidence="1">Belongs to the CutA family.</text>
</comment>
<dbReference type="InterPro" id="IPR004323">
    <property type="entry name" value="Ion_tolerance_CutA"/>
</dbReference>
<dbReference type="PANTHER" id="PTHR23419">
    <property type="entry name" value="DIVALENT CATION TOLERANCE CUTA-RELATED"/>
    <property type="match status" value="1"/>
</dbReference>
<dbReference type="SUPFAM" id="SSF54913">
    <property type="entry name" value="GlnB-like"/>
    <property type="match status" value="1"/>
</dbReference>
<protein>
    <submittedName>
        <fullName evidence="2">CutA1 divalent ion tolerance protein</fullName>
    </submittedName>
</protein>
<dbReference type="EMBL" id="CP002278">
    <property type="protein sequence ID" value="ADP77554.1"/>
    <property type="molecule type" value="Genomic_DNA"/>
</dbReference>
<dbReference type="GO" id="GO:0005507">
    <property type="term" value="F:copper ion binding"/>
    <property type="evidence" value="ECO:0007669"/>
    <property type="project" value="TreeGrafter"/>
</dbReference>
<sequence>MFAIVYITAKDVDEAKKIGNTLVKEKLVGCVNIIPKIESIYWWEGEIEKDVEAVVIAKTLVSKIQDVINKTKEIHSYENPCILAIPIITLTEEYAKWLKESLK</sequence>
<dbReference type="STRING" id="523846.Mfer_0755"/>
<name>E3GZ22_METFV</name>
<dbReference type="GO" id="GO:0010038">
    <property type="term" value="P:response to metal ion"/>
    <property type="evidence" value="ECO:0007669"/>
    <property type="project" value="InterPro"/>
</dbReference>
<dbReference type="Pfam" id="PF03091">
    <property type="entry name" value="CutA1"/>
    <property type="match status" value="1"/>
</dbReference>
<dbReference type="Proteomes" id="UP000002315">
    <property type="component" value="Chromosome"/>
</dbReference>
<proteinExistence type="inferred from homology"/>
<keyword evidence="3" id="KW-1185">Reference proteome</keyword>
<gene>
    <name evidence="2" type="ordered locus">Mfer_0755</name>
</gene>
<dbReference type="AlphaFoldDB" id="E3GZ22"/>
<evidence type="ECO:0000313" key="3">
    <source>
        <dbReference type="Proteomes" id="UP000002315"/>
    </source>
</evidence>
<dbReference type="PANTHER" id="PTHR23419:SF8">
    <property type="entry name" value="FI09726P"/>
    <property type="match status" value="1"/>
</dbReference>
<accession>E3GZ22</accession>
<organism evidence="2 3">
    <name type="scientific">Methanothermus fervidus (strain ATCC 43054 / DSM 2088 / JCM 10308 / V24 S)</name>
    <dbReference type="NCBI Taxonomy" id="523846"/>
    <lineage>
        <taxon>Archaea</taxon>
        <taxon>Methanobacteriati</taxon>
        <taxon>Methanobacteriota</taxon>
        <taxon>Methanomada group</taxon>
        <taxon>Methanobacteria</taxon>
        <taxon>Methanobacteriales</taxon>
        <taxon>Methanothermaceae</taxon>
        <taxon>Methanothermus</taxon>
    </lineage>
</organism>
<evidence type="ECO:0000256" key="1">
    <source>
        <dbReference type="ARBA" id="ARBA00010169"/>
    </source>
</evidence>
<dbReference type="HOGENOM" id="CLU_098807_1_2_2"/>
<dbReference type="InterPro" id="IPR015867">
    <property type="entry name" value="N-reg_PII/ATP_PRibTrfase_C"/>
</dbReference>